<dbReference type="Proteomes" id="UP000016629">
    <property type="component" value="Chromosome"/>
</dbReference>
<dbReference type="PROSITE" id="PS51192">
    <property type="entry name" value="HELICASE_ATP_BIND_1"/>
    <property type="match status" value="1"/>
</dbReference>
<name>A0A806T3U3_LIMFE</name>
<keyword evidence="4" id="KW-0347">Helicase</keyword>
<dbReference type="GO" id="GO:0016787">
    <property type="term" value="F:hydrolase activity"/>
    <property type="evidence" value="ECO:0007669"/>
    <property type="project" value="InterPro"/>
</dbReference>
<dbReference type="InterPro" id="IPR027417">
    <property type="entry name" value="P-loop_NTPase"/>
</dbReference>
<dbReference type="Gene3D" id="3.40.50.300">
    <property type="entry name" value="P-loop containing nucleotide triphosphate hydrolases"/>
    <property type="match status" value="2"/>
</dbReference>
<reference evidence="4 5" key="2">
    <citation type="journal article" name="FEMS Microbiol. Lett.">
        <title>Lactobacillus fermentum 3872 genome sequencing reveals plasmid and chromosomal genes potentially involved in a probiotic activity.</title>
        <authorList>
            <person name="Lehri B."/>
            <person name="Seddon A.M."/>
            <person name="Karlyshev A.V."/>
        </authorList>
    </citation>
    <scope>NUCLEOTIDE SEQUENCE [LARGE SCALE GENOMIC DNA]</scope>
    <source>
        <strain evidence="4 5">3872</strain>
    </source>
</reference>
<reference evidence="4 5" key="1">
    <citation type="journal article" date="2013" name="Genome Announc.">
        <title>Draft Genome Sequence of Lactobacillus fermentum Strain 3872.</title>
        <authorList>
            <person name="Karlyshev A.V."/>
            <person name="Raju K."/>
            <person name="Abramov V.M."/>
        </authorList>
    </citation>
    <scope>NUCLEOTIDE SEQUENCE [LARGE SCALE GENOMIC DNA]</scope>
    <source>
        <strain evidence="4 5">3872</strain>
    </source>
</reference>
<dbReference type="Pfam" id="PF00271">
    <property type="entry name" value="Helicase_C"/>
    <property type="match status" value="1"/>
</dbReference>
<dbReference type="GO" id="GO:0005524">
    <property type="term" value="F:ATP binding"/>
    <property type="evidence" value="ECO:0007669"/>
    <property type="project" value="InterPro"/>
</dbReference>
<evidence type="ECO:0000259" key="1">
    <source>
        <dbReference type="PROSITE" id="PS51192"/>
    </source>
</evidence>
<sequence>MTFKPYPYQQELVDKARQSLAKGNHSVLLVSPAGSGKSVIIAEITRLAIEKGGHVMFMVHRKELVNQIVDTFLKDDIDLSHTTVMTVGKIKHRLGKLPTPTLIITDETHHSLAKTYQDIYNWYANVPRLGFSATPWRLSGKGLKDVYDDMVEGPSVQWLIDHSYLADFTMYGYDSGDDSQLKKSSTGDYTGRSMDDYAKTIIRGDVIKTWREKANGRKTIVYCHAVWFSKEVAQAFNNAGIKAAHVDSKTPAGERSKIMADFKAGKIMVLCNCDLISEGFNVPDCSCVVLLRPTESLVLYIQQSMRSMRFVPGKHAVIIDQVGNFKKFGTPAAPHTWTLEDRKKKKGNGGGQPGPPVRTCEKCFAVIPAQSRSCPICGAETEVTKTELDIDRDASLDDVTQFKPFAASYIVTKRPSELKTRQDLENYAKAKGYKPGWIYYQLKKRGLAH</sequence>
<dbReference type="RefSeq" id="WP_021349137.1">
    <property type="nucleotide sequence ID" value="NZ_CP011536.1"/>
</dbReference>
<keyword evidence="4" id="KW-0547">Nucleotide-binding</keyword>
<evidence type="ECO:0000259" key="2">
    <source>
        <dbReference type="PROSITE" id="PS51194"/>
    </source>
</evidence>
<dbReference type="InterPro" id="IPR001650">
    <property type="entry name" value="Helicase_C-like"/>
</dbReference>
<dbReference type="GO" id="GO:0005829">
    <property type="term" value="C:cytosol"/>
    <property type="evidence" value="ECO:0007669"/>
    <property type="project" value="TreeGrafter"/>
</dbReference>
<dbReference type="SUPFAM" id="SSF52540">
    <property type="entry name" value="P-loop containing nucleoside triphosphate hydrolases"/>
    <property type="match status" value="1"/>
</dbReference>
<feature type="domain" description="Helicase C-terminal" evidence="2">
    <location>
        <begin position="206"/>
        <end position="347"/>
    </location>
</feature>
<dbReference type="PANTHER" id="PTHR47396:SF1">
    <property type="entry name" value="ATP-DEPENDENT HELICASE IRC3-RELATED"/>
    <property type="match status" value="1"/>
</dbReference>
<keyword evidence="4" id="KW-0378">Hydrolase</keyword>
<organism evidence="4 5">
    <name type="scientific">Limosilactobacillus fermentum 3872</name>
    <dbReference type="NCBI Taxonomy" id="1381124"/>
    <lineage>
        <taxon>Bacteria</taxon>
        <taxon>Bacillati</taxon>
        <taxon>Bacillota</taxon>
        <taxon>Bacilli</taxon>
        <taxon>Lactobacillales</taxon>
        <taxon>Lactobacillaceae</taxon>
        <taxon>Limosilactobacillus</taxon>
    </lineage>
</organism>
<evidence type="ECO:0000313" key="3">
    <source>
        <dbReference type="EMBL" id="AKM50985.1"/>
    </source>
</evidence>
<dbReference type="EMBL" id="CP011536">
    <property type="protein sequence ID" value="AKM51016.1"/>
    <property type="molecule type" value="Genomic_DNA"/>
</dbReference>
<protein>
    <submittedName>
        <fullName evidence="4">Helicase</fullName>
    </submittedName>
</protein>
<dbReference type="Pfam" id="PF04851">
    <property type="entry name" value="ResIII"/>
    <property type="match status" value="2"/>
</dbReference>
<dbReference type="InterPro" id="IPR050742">
    <property type="entry name" value="Helicase_Restrict-Modif_Enz"/>
</dbReference>
<dbReference type="InterPro" id="IPR006935">
    <property type="entry name" value="Helicase/UvrB_N"/>
</dbReference>
<dbReference type="GO" id="GO:0003677">
    <property type="term" value="F:DNA binding"/>
    <property type="evidence" value="ECO:0007669"/>
    <property type="project" value="InterPro"/>
</dbReference>
<gene>
    <name evidence="3" type="ORF">N573_004340</name>
    <name evidence="4" type="ORF">N573_004495</name>
</gene>
<dbReference type="PANTHER" id="PTHR47396">
    <property type="entry name" value="TYPE I RESTRICTION ENZYME ECOKI R PROTEIN"/>
    <property type="match status" value="1"/>
</dbReference>
<dbReference type="GO" id="GO:0004386">
    <property type="term" value="F:helicase activity"/>
    <property type="evidence" value="ECO:0007669"/>
    <property type="project" value="UniProtKB-KW"/>
</dbReference>
<dbReference type="SMART" id="SM00487">
    <property type="entry name" value="DEXDc"/>
    <property type="match status" value="1"/>
</dbReference>
<keyword evidence="4" id="KW-0067">ATP-binding</keyword>
<dbReference type="InterPro" id="IPR014001">
    <property type="entry name" value="Helicase_ATP-bd"/>
</dbReference>
<dbReference type="PROSITE" id="PS51194">
    <property type="entry name" value="HELICASE_CTER"/>
    <property type="match status" value="1"/>
</dbReference>
<feature type="domain" description="Helicase ATP-binding" evidence="1">
    <location>
        <begin position="18"/>
        <end position="153"/>
    </location>
</feature>
<dbReference type="AlphaFoldDB" id="A0A806T3U3"/>
<evidence type="ECO:0000313" key="5">
    <source>
        <dbReference type="Proteomes" id="UP000016629"/>
    </source>
</evidence>
<proteinExistence type="predicted"/>
<dbReference type="EMBL" id="CP011536">
    <property type="protein sequence ID" value="AKM50985.1"/>
    <property type="molecule type" value="Genomic_DNA"/>
</dbReference>
<evidence type="ECO:0000313" key="4">
    <source>
        <dbReference type="EMBL" id="AKM51016.1"/>
    </source>
</evidence>
<dbReference type="SMART" id="SM00490">
    <property type="entry name" value="HELICc"/>
    <property type="match status" value="1"/>
</dbReference>
<accession>A0A806T3U3</accession>